<evidence type="ECO:0000256" key="2">
    <source>
        <dbReference type="ARBA" id="ARBA00023326"/>
    </source>
</evidence>
<keyword evidence="3" id="KW-0732">Signal</keyword>
<organism evidence="5 6">
    <name type="scientific">Pseudonocardia alni</name>
    <name type="common">Amycolata alni</name>
    <dbReference type="NCBI Taxonomy" id="33907"/>
    <lineage>
        <taxon>Bacteria</taxon>
        <taxon>Bacillati</taxon>
        <taxon>Actinomycetota</taxon>
        <taxon>Actinomycetes</taxon>
        <taxon>Pseudonocardiales</taxon>
        <taxon>Pseudonocardiaceae</taxon>
        <taxon>Pseudonocardia</taxon>
    </lineage>
</organism>
<dbReference type="Gene3D" id="2.60.40.10">
    <property type="entry name" value="Immunoglobulins"/>
    <property type="match status" value="1"/>
</dbReference>
<dbReference type="AlphaFoldDB" id="A0A852W610"/>
<evidence type="ECO:0000256" key="3">
    <source>
        <dbReference type="SAM" id="SignalP"/>
    </source>
</evidence>
<dbReference type="PROSITE" id="PS50853">
    <property type="entry name" value="FN3"/>
    <property type="match status" value="1"/>
</dbReference>
<dbReference type="InterPro" id="IPR003961">
    <property type="entry name" value="FN3_dom"/>
</dbReference>
<protein>
    <recommendedName>
        <fullName evidence="4">Fibronectin type-III domain-containing protein</fullName>
    </recommendedName>
</protein>
<dbReference type="SUPFAM" id="SSF49265">
    <property type="entry name" value="Fibronectin type III"/>
    <property type="match status" value="1"/>
</dbReference>
<evidence type="ECO:0000256" key="1">
    <source>
        <dbReference type="ARBA" id="ARBA00023295"/>
    </source>
</evidence>
<feature type="signal peptide" evidence="3">
    <location>
        <begin position="1"/>
        <end position="27"/>
    </location>
</feature>
<dbReference type="EMBL" id="JACCCZ010000001">
    <property type="protein sequence ID" value="NYG03910.1"/>
    <property type="molecule type" value="Genomic_DNA"/>
</dbReference>
<keyword evidence="1" id="KW-0326">Glycosidase</keyword>
<keyword evidence="2" id="KW-0624">Polysaccharide degradation</keyword>
<dbReference type="InterPro" id="IPR036116">
    <property type="entry name" value="FN3_sf"/>
</dbReference>
<comment type="caution">
    <text evidence="5">The sequence shown here is derived from an EMBL/GenBank/DDBJ whole genome shotgun (WGS) entry which is preliminary data.</text>
</comment>
<dbReference type="Proteomes" id="UP000549695">
    <property type="component" value="Unassembled WGS sequence"/>
</dbReference>
<accession>A0A852W610</accession>
<proteinExistence type="predicted"/>
<dbReference type="InterPro" id="IPR013783">
    <property type="entry name" value="Ig-like_fold"/>
</dbReference>
<gene>
    <name evidence="5" type="ORF">HDA37_004195</name>
</gene>
<evidence type="ECO:0000313" key="5">
    <source>
        <dbReference type="EMBL" id="NYG03910.1"/>
    </source>
</evidence>
<reference evidence="5 6" key="1">
    <citation type="submission" date="2020-07" db="EMBL/GenBank/DDBJ databases">
        <title>Sequencing the genomes of 1000 actinobacteria strains.</title>
        <authorList>
            <person name="Klenk H.-P."/>
        </authorList>
    </citation>
    <scope>NUCLEOTIDE SEQUENCE [LARGE SCALE GENOMIC DNA]</scope>
    <source>
        <strain evidence="5 6">DSM 44749</strain>
    </source>
</reference>
<evidence type="ECO:0000313" key="6">
    <source>
        <dbReference type="Proteomes" id="UP000549695"/>
    </source>
</evidence>
<feature type="chain" id="PRO_5039695528" description="Fibronectin type-III domain-containing protein" evidence="3">
    <location>
        <begin position="28"/>
        <end position="236"/>
    </location>
</feature>
<keyword evidence="6" id="KW-1185">Reference proteome</keyword>
<dbReference type="GO" id="GO:0016798">
    <property type="term" value="F:hydrolase activity, acting on glycosyl bonds"/>
    <property type="evidence" value="ECO:0007669"/>
    <property type="project" value="UniProtKB-KW"/>
</dbReference>
<dbReference type="GO" id="GO:0000272">
    <property type="term" value="P:polysaccharide catabolic process"/>
    <property type="evidence" value="ECO:0007669"/>
    <property type="project" value="UniProtKB-KW"/>
</dbReference>
<keyword evidence="2" id="KW-0119">Carbohydrate metabolism</keyword>
<keyword evidence="1" id="KW-0378">Hydrolase</keyword>
<sequence>MPRALPRLLRAATAVAAVATTALLTTAAIPAPPSPPAEALTAPGPVQALQVSPVPGGGARGLGLQVSWSPPVQNEGALRTHYDVEVRDHAGAVLHSASTETTTSAPVYGDYCVAPFTVSVRAVSRDVDESRSEPGPAVLTTFGEHAPCALTMSITAARAADGRVHVRATREAPVDPFVSGPCTLATAGRVLWSGTCGGYATTQDIVVGALPPGPRELALTTVAPRGERTTSRTTLR</sequence>
<feature type="domain" description="Fibronectin type-III" evidence="4">
    <location>
        <begin position="45"/>
        <end position="145"/>
    </location>
</feature>
<name>A0A852W610_PSEA5</name>
<evidence type="ECO:0000259" key="4">
    <source>
        <dbReference type="PROSITE" id="PS50853"/>
    </source>
</evidence>